<accession>A0A0A1UPU1</accession>
<dbReference type="PANTHER" id="PTHR12585:SF70">
    <property type="entry name" value="RAD21_REC8 N TERMINAL DOMAIN PROTEIN (AFU_ORTHOLOGUE AFUA_6G02900)"/>
    <property type="match status" value="1"/>
</dbReference>
<gene>
    <name evidence="6" type="ORF">X797_009207</name>
</gene>
<feature type="region of interest" description="Disordered" evidence="3">
    <location>
        <begin position="497"/>
        <end position="539"/>
    </location>
</feature>
<evidence type="ECO:0000313" key="7">
    <source>
        <dbReference type="Proteomes" id="UP000030151"/>
    </source>
</evidence>
<dbReference type="GO" id="GO:0030892">
    <property type="term" value="C:mitotic cohesin complex"/>
    <property type="evidence" value="ECO:0007669"/>
    <property type="project" value="TreeGrafter"/>
</dbReference>
<evidence type="ECO:0000256" key="2">
    <source>
        <dbReference type="ARBA" id="ARBA00023242"/>
    </source>
</evidence>
<dbReference type="InterPro" id="IPR006909">
    <property type="entry name" value="Rad21/Rec8_C_eu"/>
</dbReference>
<dbReference type="InterPro" id="IPR006910">
    <property type="entry name" value="Rad21_Rec8_N"/>
</dbReference>
<reference evidence="6 7" key="1">
    <citation type="submission" date="2014-02" db="EMBL/GenBank/DDBJ databases">
        <title>The genome sequence of the entomopathogenic fungus Metarhizium robertsii ARSEF 2575.</title>
        <authorList>
            <person name="Giuliano Garisto Donzelli B."/>
            <person name="Roe B.A."/>
            <person name="Macmil S.L."/>
            <person name="Krasnoff S.B."/>
            <person name="Gibson D.M."/>
        </authorList>
    </citation>
    <scope>NUCLEOTIDE SEQUENCE [LARGE SCALE GENOMIC DNA]</scope>
    <source>
        <strain evidence="6 7">ARSEF 2575</strain>
    </source>
</reference>
<dbReference type="OrthoDB" id="5427633at2759"/>
<dbReference type="GO" id="GO:0005634">
    <property type="term" value="C:nucleus"/>
    <property type="evidence" value="ECO:0007669"/>
    <property type="project" value="UniProtKB-SubCell"/>
</dbReference>
<evidence type="ECO:0000259" key="4">
    <source>
        <dbReference type="Pfam" id="PF04824"/>
    </source>
</evidence>
<dbReference type="AlphaFoldDB" id="A0A0A1UPU1"/>
<feature type="domain" description="Rad21/Rec8-like protein N-terminal" evidence="5">
    <location>
        <begin position="1"/>
        <end position="111"/>
    </location>
</feature>
<comment type="caution">
    <text evidence="6">The sequence shown here is derived from an EMBL/GenBank/DDBJ whole genome shotgun (WGS) entry which is preliminary data.</text>
</comment>
<name>A0A0A1UPU1_9HYPO</name>
<dbReference type="Pfam" id="PF04824">
    <property type="entry name" value="Rad21_Rec8"/>
    <property type="match status" value="1"/>
</dbReference>
<comment type="subcellular location">
    <subcellularLocation>
        <location evidence="1">Nucleus</location>
    </subcellularLocation>
</comment>
<keyword evidence="2" id="KW-0539">Nucleus</keyword>
<dbReference type="GO" id="GO:0007064">
    <property type="term" value="P:mitotic sister chromatid cohesion"/>
    <property type="evidence" value="ECO:0007669"/>
    <property type="project" value="TreeGrafter"/>
</dbReference>
<dbReference type="Pfam" id="PF04825">
    <property type="entry name" value="Rad21_Rec8_N"/>
    <property type="match status" value="1"/>
</dbReference>
<feature type="region of interest" description="Disordered" evidence="3">
    <location>
        <begin position="433"/>
        <end position="457"/>
    </location>
</feature>
<feature type="compositionally biased region" description="Low complexity" evidence="3">
    <location>
        <begin position="511"/>
        <end position="525"/>
    </location>
</feature>
<evidence type="ECO:0000256" key="3">
    <source>
        <dbReference type="SAM" id="MobiDB-lite"/>
    </source>
</evidence>
<sequence>MFFSHEILSNNQYGVATIWLVATVGKTGQRKLSRKTLQDVDIPRACEKILDPGAPLALRLQGNLLYGVSRVFSHQCNYVLSDAGKTQSDMMTFFRSMNTSATDENAGKAKRQHITLQDDPSFDPMAMLPGLEKLLNTETLFSFTATQESAAKYSQMSPLDNVSLASATTSRRSSFIGLDIPLSSHSVGSYQLPGDLGCYSSPFNKGIQEPDNMPELASFADNEFDPICGVGLDFDADGNLIGILDDEPELPPLRGTSPDPLLTAGITTPRLEDIVHQDNQNLAEEPIPGLGEAALPDAEPFAVPPAVEERNTDAPTLTTETTETGKAAAPYRASHRRRFPEMLDQELRVPRDEFRGWTEDYATNMLAARNKIKATTQAKAKQNALAFLYWKGIAQVGNFQRDFGVNHPLAHEFAGTALKAHILGLNVDDIEDINPKKGRRRKSPEAFGHGNDNTRNVRQRIDEDEFARGEAAAPADGLDLGHDSAPELGLEAGAALEDKHSSSLMPWSRQGSAAPGSAPRAPGSAHKSVAAPSPLHGRARGSLIGSVERQSDPIEGSLGVVGFDSQLSSMDFDQGLLTLNLGAADDTLPSTQGLDTSSQRFLTYVANQVAADDALGARGPQQKYWIDFDSLASPNVHTKAIAAQAFLHVLSLATKGVISVEQDGIQDKQPFGALRVGLAGHVLDAATAMLE</sequence>
<organism evidence="6 7">
    <name type="scientific">Metarhizium robertsii</name>
    <dbReference type="NCBI Taxonomy" id="568076"/>
    <lineage>
        <taxon>Eukaryota</taxon>
        <taxon>Fungi</taxon>
        <taxon>Dikarya</taxon>
        <taxon>Ascomycota</taxon>
        <taxon>Pezizomycotina</taxon>
        <taxon>Sordariomycetes</taxon>
        <taxon>Hypocreomycetidae</taxon>
        <taxon>Hypocreales</taxon>
        <taxon>Clavicipitaceae</taxon>
        <taxon>Metarhizium</taxon>
    </lineage>
</organism>
<dbReference type="EMBL" id="JELW01000034">
    <property type="protein sequence ID" value="EXU97651.1"/>
    <property type="molecule type" value="Genomic_DNA"/>
</dbReference>
<evidence type="ECO:0000313" key="6">
    <source>
        <dbReference type="EMBL" id="EXU97651.1"/>
    </source>
</evidence>
<dbReference type="InterPro" id="IPR039781">
    <property type="entry name" value="Rad21/Rec8-like"/>
</dbReference>
<dbReference type="eggNOG" id="KOG1213">
    <property type="taxonomic scope" value="Eukaryota"/>
</dbReference>
<dbReference type="GO" id="GO:0003682">
    <property type="term" value="F:chromatin binding"/>
    <property type="evidence" value="ECO:0007669"/>
    <property type="project" value="TreeGrafter"/>
</dbReference>
<dbReference type="HOGENOM" id="CLU_025342_0_0_1"/>
<dbReference type="Proteomes" id="UP000030151">
    <property type="component" value="Unassembled WGS sequence"/>
</dbReference>
<evidence type="ECO:0000259" key="5">
    <source>
        <dbReference type="Pfam" id="PF04825"/>
    </source>
</evidence>
<dbReference type="PANTHER" id="PTHR12585">
    <property type="entry name" value="SCC1 / RAD21 FAMILY MEMBER"/>
    <property type="match status" value="1"/>
</dbReference>
<dbReference type="CDD" id="cd21789">
    <property type="entry name" value="Rad21_Rec8_M_SpRec8p-like"/>
    <property type="match status" value="1"/>
</dbReference>
<protein>
    <submittedName>
        <fullName evidence="6">Rad21/Rec8 like protein</fullName>
    </submittedName>
</protein>
<proteinExistence type="predicted"/>
<evidence type="ECO:0000256" key="1">
    <source>
        <dbReference type="ARBA" id="ARBA00004123"/>
    </source>
</evidence>
<feature type="domain" description="Rad21/Rec8-like protein C-terminal eukaryotic" evidence="4">
    <location>
        <begin position="635"/>
        <end position="664"/>
    </location>
</feature>